<keyword evidence="6" id="KW-0853">WD repeat</keyword>
<evidence type="ECO:0000256" key="12">
    <source>
        <dbReference type="ARBA" id="ARBA00025740"/>
    </source>
</evidence>
<keyword evidence="17" id="KW-1185">Reference proteome</keyword>
<dbReference type="GO" id="GO:0006914">
    <property type="term" value="P:autophagy"/>
    <property type="evidence" value="ECO:0007669"/>
    <property type="project" value="UniProtKB-KW"/>
</dbReference>
<reference evidence="16 17" key="2">
    <citation type="submission" date="2020-11" db="EMBL/GenBank/DDBJ databases">
        <title>Kefir isolates.</title>
        <authorList>
            <person name="Marcisauskas S."/>
            <person name="Kim Y."/>
            <person name="Blasche S."/>
        </authorList>
    </citation>
    <scope>NUCLEOTIDE SEQUENCE [LARGE SCALE GENOMIC DNA]</scope>
    <source>
        <strain evidence="16 17">KR</strain>
    </source>
</reference>
<evidence type="ECO:0000256" key="5">
    <source>
        <dbReference type="ARBA" id="ARBA00022554"/>
    </source>
</evidence>
<keyword evidence="4" id="KW-0813">Transport</keyword>
<comment type="subcellular location">
    <subcellularLocation>
        <location evidence="2">Endosome membrane</location>
        <topology evidence="2">Peripheral membrane protein</topology>
    </subcellularLocation>
    <subcellularLocation>
        <location evidence="3">Preautophagosomal structure membrane</location>
        <topology evidence="3">Peripheral membrane protein</topology>
    </subcellularLocation>
    <subcellularLocation>
        <location evidence="1">Vacuole membrane</location>
        <topology evidence="1">Peripheral membrane protein</topology>
    </subcellularLocation>
</comment>
<evidence type="ECO:0000313" key="17">
    <source>
        <dbReference type="Proteomes" id="UP000777482"/>
    </source>
</evidence>
<reference evidence="15" key="1">
    <citation type="journal article" date="2012" name="Bioresour. Technol.">
        <title>Genetic resources of extremotolerant fungi: a method for identification of genes conferring stress tolerance.</title>
        <authorList>
            <person name="Gostincar C."/>
            <person name="Gunde-Cimerman N."/>
            <person name="Turk M."/>
        </authorList>
    </citation>
    <scope>NUCLEOTIDE SEQUENCE</scope>
    <source>
        <strain evidence="15">EXF-1630</strain>
    </source>
</reference>
<evidence type="ECO:0000256" key="10">
    <source>
        <dbReference type="ARBA" id="ARBA00023006"/>
    </source>
</evidence>
<evidence type="ECO:0000256" key="8">
    <source>
        <dbReference type="ARBA" id="ARBA00022753"/>
    </source>
</evidence>
<dbReference type="PANTHER" id="PTHR11227">
    <property type="entry name" value="WD-REPEAT PROTEIN INTERACTING WITH PHOSPHOINOSIDES WIPI -RELATED"/>
    <property type="match status" value="1"/>
</dbReference>
<dbReference type="EMBL" id="PUHQ01000029">
    <property type="protein sequence ID" value="KAG0662088.1"/>
    <property type="molecule type" value="Genomic_DNA"/>
</dbReference>
<protein>
    <recommendedName>
        <fullName evidence="13">Autophagy-related protein 18</fullName>
    </recommendedName>
</protein>
<dbReference type="InterPro" id="IPR036322">
    <property type="entry name" value="WD40_repeat_dom_sf"/>
</dbReference>
<dbReference type="GO" id="GO:0034045">
    <property type="term" value="C:phagophore assembly site membrane"/>
    <property type="evidence" value="ECO:0007669"/>
    <property type="project" value="UniProtKB-SubCell"/>
</dbReference>
<evidence type="ECO:0000256" key="6">
    <source>
        <dbReference type="ARBA" id="ARBA00022574"/>
    </source>
</evidence>
<sequence length="443" mass="46565">MTSSRSAARGGIRSNPDLLCVSFNQDSTCIATGTRKGYTITNCDPFGKVYGRSDGATSIVEMLFCTSLVALVGAGDRPASSTRRLQIVNTKRQSTICELTFPTTILAVKLNRRRLVVVLEERIYVYDISNMKLLHEIETSPNPNAICALAPSSENSYLAYPSPLPSPATPFSTAPSSQTAQSGDVLLFDAASLSVTNIVQAHKSPVAFVALNSTGTMLATASDKGTVIRVFGVPNGDRLHEFRRGSYPAKIYSISFNAASTLLCVSSDTETVHIFKLVGPAPKNKRGSSSGPDWGTEEQDRFGTPGLSRNGSEASSVGGGGGGYDALIESKRKANEGVGGTLRKKSLSLGRNLAGSVGGLLPGAVSGMWDPQRDFAFLKVPTSGVKSVVALSGSSPQVMVITSEGVFYSYAIDLENGGECVLQKSYSLLDGMGDDVGGSQLGD</sequence>
<keyword evidence="7" id="KW-0677">Repeat</keyword>
<evidence type="ECO:0000256" key="11">
    <source>
        <dbReference type="ARBA" id="ARBA00023136"/>
    </source>
</evidence>
<keyword evidence="10" id="KW-0072">Autophagy</keyword>
<dbReference type="SMART" id="SM00320">
    <property type="entry name" value="WD40"/>
    <property type="match status" value="2"/>
</dbReference>
<keyword evidence="11" id="KW-0472">Membrane</keyword>
<gene>
    <name evidence="15" type="primary">ATG18</name>
    <name evidence="16" type="ORF">C6P46_003481</name>
</gene>
<organism evidence="15">
    <name type="scientific">Rhodotorula mucilaginosa</name>
    <name type="common">Yeast</name>
    <name type="synonym">Rhodotorula rubra</name>
    <dbReference type="NCBI Taxonomy" id="5537"/>
    <lineage>
        <taxon>Eukaryota</taxon>
        <taxon>Fungi</taxon>
        <taxon>Dikarya</taxon>
        <taxon>Basidiomycota</taxon>
        <taxon>Pucciniomycotina</taxon>
        <taxon>Microbotryomycetes</taxon>
        <taxon>Sporidiobolales</taxon>
        <taxon>Sporidiobolaceae</taxon>
        <taxon>Rhodotorula</taxon>
    </lineage>
</organism>
<dbReference type="InterPro" id="IPR048720">
    <property type="entry name" value="PROPPIN"/>
</dbReference>
<keyword evidence="5" id="KW-0926">Vacuole</keyword>
<evidence type="ECO:0000256" key="7">
    <source>
        <dbReference type="ARBA" id="ARBA00022737"/>
    </source>
</evidence>
<evidence type="ECO:0000256" key="1">
    <source>
        <dbReference type="ARBA" id="ARBA00004148"/>
    </source>
</evidence>
<comment type="similarity">
    <text evidence="12">Belongs to the WD repeat PROPPIN family.</text>
</comment>
<keyword evidence="8" id="KW-0967">Endosome</keyword>
<dbReference type="Proteomes" id="UP000777482">
    <property type="component" value="Unassembled WGS sequence"/>
</dbReference>
<evidence type="ECO:0000313" key="16">
    <source>
        <dbReference type="EMBL" id="KAG0662088.1"/>
    </source>
</evidence>
<dbReference type="FunFam" id="2.130.10.10:FF:000965">
    <property type="entry name" value="Autophagy-like protein 18 Atg18"/>
    <property type="match status" value="1"/>
</dbReference>
<dbReference type="Pfam" id="PF21032">
    <property type="entry name" value="PROPPIN"/>
    <property type="match status" value="2"/>
</dbReference>
<evidence type="ECO:0000256" key="9">
    <source>
        <dbReference type="ARBA" id="ARBA00022927"/>
    </source>
</evidence>
<feature type="region of interest" description="Disordered" evidence="14">
    <location>
        <begin position="280"/>
        <end position="320"/>
    </location>
</feature>
<evidence type="ECO:0000256" key="3">
    <source>
        <dbReference type="ARBA" id="ARBA00004623"/>
    </source>
</evidence>
<dbReference type="Gene3D" id="2.130.10.10">
    <property type="entry name" value="YVTN repeat-like/Quinoprotein amine dehydrogenase"/>
    <property type="match status" value="1"/>
</dbReference>
<dbReference type="InterPro" id="IPR015943">
    <property type="entry name" value="WD40/YVTN_repeat-like_dom_sf"/>
</dbReference>
<accession>F8SL21</accession>
<dbReference type="GO" id="GO:0015031">
    <property type="term" value="P:protein transport"/>
    <property type="evidence" value="ECO:0007669"/>
    <property type="project" value="UniProtKB-KW"/>
</dbReference>
<dbReference type="AlphaFoldDB" id="F8SL21"/>
<evidence type="ECO:0000256" key="14">
    <source>
        <dbReference type="SAM" id="MobiDB-lite"/>
    </source>
</evidence>
<name>F8SL21_RHOMI</name>
<evidence type="ECO:0000256" key="13">
    <source>
        <dbReference type="ARBA" id="ARBA00039247"/>
    </source>
</evidence>
<dbReference type="GO" id="GO:0005774">
    <property type="term" value="C:vacuolar membrane"/>
    <property type="evidence" value="ECO:0007669"/>
    <property type="project" value="UniProtKB-SubCell"/>
</dbReference>
<dbReference type="EMBL" id="HQ645106">
    <property type="protein sequence ID" value="AEH50078.1"/>
    <property type="molecule type" value="mRNA"/>
</dbReference>
<dbReference type="SUPFAM" id="SSF50978">
    <property type="entry name" value="WD40 repeat-like"/>
    <property type="match status" value="1"/>
</dbReference>
<evidence type="ECO:0000313" key="15">
    <source>
        <dbReference type="EMBL" id="AEH50078.1"/>
    </source>
</evidence>
<evidence type="ECO:0000256" key="4">
    <source>
        <dbReference type="ARBA" id="ARBA00022448"/>
    </source>
</evidence>
<dbReference type="OrthoDB" id="1667587at2759"/>
<dbReference type="InterPro" id="IPR001680">
    <property type="entry name" value="WD40_rpt"/>
</dbReference>
<proteinExistence type="evidence at transcript level"/>
<dbReference type="GO" id="GO:0010008">
    <property type="term" value="C:endosome membrane"/>
    <property type="evidence" value="ECO:0007669"/>
    <property type="project" value="UniProtKB-SubCell"/>
</dbReference>
<evidence type="ECO:0000256" key="2">
    <source>
        <dbReference type="ARBA" id="ARBA00004481"/>
    </source>
</evidence>
<keyword evidence="9" id="KW-0653">Protein transport</keyword>